<dbReference type="GO" id="GO:0003714">
    <property type="term" value="F:transcription corepressor activity"/>
    <property type="evidence" value="ECO:0007669"/>
    <property type="project" value="InterPro"/>
</dbReference>
<evidence type="ECO:0000256" key="7">
    <source>
        <dbReference type="PROSITE-ProRule" id="PRU00810"/>
    </source>
</evidence>
<evidence type="ECO:0000256" key="1">
    <source>
        <dbReference type="ARBA" id="ARBA00004123"/>
    </source>
</evidence>
<keyword evidence="5" id="KW-0804">Transcription</keyword>
<evidence type="ECO:0000256" key="3">
    <source>
        <dbReference type="ARBA" id="ARBA00022737"/>
    </source>
</evidence>
<name>E4Y8C3_OIKDI</name>
<keyword evidence="2" id="KW-0678">Repressor</keyword>
<evidence type="ECO:0000256" key="6">
    <source>
        <dbReference type="ARBA" id="ARBA00023242"/>
    </source>
</evidence>
<dbReference type="Pfam" id="PF02671">
    <property type="entry name" value="PAH"/>
    <property type="match status" value="3"/>
</dbReference>
<dbReference type="InterPro" id="IPR003822">
    <property type="entry name" value="PAH"/>
</dbReference>
<feature type="compositionally biased region" description="Polar residues" evidence="8">
    <location>
        <begin position="296"/>
        <end position="305"/>
    </location>
</feature>
<keyword evidence="6 7" id="KW-0539">Nucleus</keyword>
<evidence type="ECO:0000256" key="5">
    <source>
        <dbReference type="ARBA" id="ARBA00023163"/>
    </source>
</evidence>
<dbReference type="InterPro" id="IPR013194">
    <property type="entry name" value="HDAC_interact_dom"/>
</dbReference>
<evidence type="ECO:0000313" key="10">
    <source>
        <dbReference type="EMBL" id="CBY31873.1"/>
    </source>
</evidence>
<dbReference type="GO" id="GO:0070822">
    <property type="term" value="C:Sin3-type complex"/>
    <property type="evidence" value="ECO:0007669"/>
    <property type="project" value="TreeGrafter"/>
</dbReference>
<dbReference type="PANTHER" id="PTHR12346:SF0">
    <property type="entry name" value="SIN3A, ISOFORM G"/>
    <property type="match status" value="1"/>
</dbReference>
<dbReference type="Proteomes" id="UP000011014">
    <property type="component" value="Unassembled WGS sequence"/>
</dbReference>
<gene>
    <name evidence="10" type="ORF">GSOID_T00029092001</name>
</gene>
<evidence type="ECO:0000256" key="8">
    <source>
        <dbReference type="SAM" id="MobiDB-lite"/>
    </source>
</evidence>
<dbReference type="InterPro" id="IPR031693">
    <property type="entry name" value="Sin3_C"/>
</dbReference>
<dbReference type="PANTHER" id="PTHR12346">
    <property type="entry name" value="SIN3B-RELATED"/>
    <property type="match status" value="1"/>
</dbReference>
<feature type="region of interest" description="Disordered" evidence="8">
    <location>
        <begin position="90"/>
        <end position="114"/>
    </location>
</feature>
<protein>
    <recommendedName>
        <fullName evidence="9">Histone deacetylase interacting domain-containing protein</fullName>
    </recommendedName>
</protein>
<proteinExistence type="predicted"/>
<dbReference type="FunFam" id="1.20.1160.11:FF:000002">
    <property type="entry name" value="Paired amphipathic helix protein SIN3"/>
    <property type="match status" value="1"/>
</dbReference>
<evidence type="ECO:0000256" key="4">
    <source>
        <dbReference type="ARBA" id="ARBA00023015"/>
    </source>
</evidence>
<dbReference type="EMBL" id="FN654320">
    <property type="protein sequence ID" value="CBY31873.1"/>
    <property type="molecule type" value="Genomic_DNA"/>
</dbReference>
<evidence type="ECO:0000256" key="2">
    <source>
        <dbReference type="ARBA" id="ARBA00022491"/>
    </source>
</evidence>
<dbReference type="SUPFAM" id="SSF47762">
    <property type="entry name" value="PAH2 domain"/>
    <property type="match status" value="3"/>
</dbReference>
<dbReference type="Pfam" id="PF16879">
    <property type="entry name" value="Sin3a_C"/>
    <property type="match status" value="1"/>
</dbReference>
<dbReference type="SMART" id="SM00761">
    <property type="entry name" value="HDAC_interact"/>
    <property type="match status" value="1"/>
</dbReference>
<dbReference type="FunFam" id="1.20.1160.11:FF:000001">
    <property type="entry name" value="Paired amphipathic helix protein Sin3"/>
    <property type="match status" value="1"/>
</dbReference>
<dbReference type="PROSITE" id="PS51477">
    <property type="entry name" value="PAH"/>
    <property type="match status" value="3"/>
</dbReference>
<dbReference type="Gene3D" id="1.20.1160.11">
    <property type="entry name" value="Paired amphipathic helix"/>
    <property type="match status" value="3"/>
</dbReference>
<feature type="compositionally biased region" description="Low complexity" evidence="8">
    <location>
        <begin position="177"/>
        <end position="189"/>
    </location>
</feature>
<feature type="compositionally biased region" description="Polar residues" evidence="8">
    <location>
        <begin position="139"/>
        <end position="163"/>
    </location>
</feature>
<sequence length="1015" mass="115968">MNGGDGANRPLRVIDALSYLDRVKNQFDDRQVIYNEFLEIMKEFKSQSTDTPGVIRRVRELFRGYPELIIGFNTFLPEGYEIRQEDIMGLEEDHPGKGPRQSQPAAAPTESPSAGEMSAIFVNSEYLGAIVRSVAEKASTPTPENLQNVTEKKASTPTPNTETVELAKAAPAPPTSSSPASSGQSLPESNSQFDEAINLIQKIRTRYLSNNGVFREFLTILNEYKRVQPKTQEMTADVYSKMAHLLRNDLDLLDEFTNFLPEMKEEQQRLAEIELKIPETVTVSAPPTLPSKRKNNSGSSPAGTSSKKRLLSGITLHEAAKYATDTELIFFQKVQNLLKETDAYHQFLKCISLYNNEIINRNELILLVQPIIGKCPELLVEFGKILGKTIDLPKSSHSQAEANQPLSLPRPAATPYDIDYSNARHIGSSYRSMPKEHRRPPSKDPLASSVLNDVWVSLPTWSEDPQFSSTKKNQYEDAIIRCEDERFELDNVIEANLHTIKIFEGVQKKMQRMKDDERVKFKLEDTLGGTSNVIQRRAIHRIYGDKAADIIDGLKKSPSLTVPVVLKRLKAKNEEWRQSQKHFNRMWKDLLDKNYLKSMDHQGMNFRATDQKFLRPKNLINEIEATCDEMALQGNENKPHYHTRVPDRRVIKDATSLIMHAVRKHNLTKPEKEQVKEIVNRWLPSFLRVTALLKEWKLSNPTEKDTSTIGSVPTLGIEVEEYYRAFLELVKAFYDGNVEHGIYEETLREMFTTSAYHAFTMDRLVQSIAKFSIEITQKESALNIHQYHREENNSPGHIVRHMSTIHDIPAEEQAYRKRVENELEEEFLFRVTTYMVEDVNKISIQLMNIDDEDTETVQTDEASEKEDLGKYGLFLPTCTGFDKRLFLRRNIRAVTKAEPNRDEQVRTTPGTLSVQAAVRKGLNNKKIRYIKGSHSSELIPGKLGQARVAYRKANGYAIKKHLRFNGFLQKWNKRNPAPADEIYGEKLLRYGAAEVECFPKKLKCYFGEKTVYLSS</sequence>
<comment type="subcellular location">
    <subcellularLocation>
        <location evidence="1 7">Nucleus</location>
    </subcellularLocation>
</comment>
<dbReference type="Pfam" id="PF08295">
    <property type="entry name" value="Sin3_corepress"/>
    <property type="match status" value="1"/>
</dbReference>
<keyword evidence="3" id="KW-0677">Repeat</keyword>
<organism evidence="10">
    <name type="scientific">Oikopleura dioica</name>
    <name type="common">Tunicate</name>
    <dbReference type="NCBI Taxonomy" id="34765"/>
    <lineage>
        <taxon>Eukaryota</taxon>
        <taxon>Metazoa</taxon>
        <taxon>Chordata</taxon>
        <taxon>Tunicata</taxon>
        <taxon>Appendicularia</taxon>
        <taxon>Copelata</taxon>
        <taxon>Oikopleuridae</taxon>
        <taxon>Oikopleura</taxon>
    </lineage>
</organism>
<feature type="region of interest" description="Disordered" evidence="8">
    <location>
        <begin position="138"/>
        <end position="190"/>
    </location>
</feature>
<feature type="domain" description="Histone deacetylase interacting" evidence="9">
    <location>
        <begin position="422"/>
        <end position="520"/>
    </location>
</feature>
<feature type="region of interest" description="Disordered" evidence="8">
    <location>
        <begin position="283"/>
        <end position="307"/>
    </location>
</feature>
<accession>E4Y8C3</accession>
<reference evidence="10" key="1">
    <citation type="journal article" date="2010" name="Science">
        <title>Plasticity of animal genome architecture unmasked by rapid evolution of a pelagic tunicate.</title>
        <authorList>
            <person name="Denoeud F."/>
            <person name="Henriet S."/>
            <person name="Mungpakdee S."/>
            <person name="Aury J.M."/>
            <person name="Da Silva C."/>
            <person name="Brinkmann H."/>
            <person name="Mikhaleva J."/>
            <person name="Olsen L.C."/>
            <person name="Jubin C."/>
            <person name="Canestro C."/>
            <person name="Bouquet J.M."/>
            <person name="Danks G."/>
            <person name="Poulain J."/>
            <person name="Campsteijn C."/>
            <person name="Adamski M."/>
            <person name="Cross I."/>
            <person name="Yadetie F."/>
            <person name="Muffato M."/>
            <person name="Louis A."/>
            <person name="Butcher S."/>
            <person name="Tsagkogeorga G."/>
            <person name="Konrad A."/>
            <person name="Singh S."/>
            <person name="Jensen M.F."/>
            <person name="Cong E.H."/>
            <person name="Eikeseth-Otteraa H."/>
            <person name="Noel B."/>
            <person name="Anthouard V."/>
            <person name="Porcel B.M."/>
            <person name="Kachouri-Lafond R."/>
            <person name="Nishino A."/>
            <person name="Ugolini M."/>
            <person name="Chourrout P."/>
            <person name="Nishida H."/>
            <person name="Aasland R."/>
            <person name="Huzurbazar S."/>
            <person name="Westhof E."/>
            <person name="Delsuc F."/>
            <person name="Lehrach H."/>
            <person name="Reinhardt R."/>
            <person name="Weissenbach J."/>
            <person name="Roy S.W."/>
            <person name="Artiguenave F."/>
            <person name="Postlethwait J.H."/>
            <person name="Manak J.R."/>
            <person name="Thompson E.M."/>
            <person name="Jaillon O."/>
            <person name="Du Pasquier L."/>
            <person name="Boudinot P."/>
            <person name="Liberles D.A."/>
            <person name="Volff J.N."/>
            <person name="Philippe H."/>
            <person name="Lenhard B."/>
            <person name="Roest Crollius H."/>
            <person name="Wincker P."/>
            <person name="Chourrout D."/>
        </authorList>
    </citation>
    <scope>NUCLEOTIDE SEQUENCE [LARGE SCALE GENOMIC DNA]</scope>
</reference>
<dbReference type="InterPro" id="IPR039774">
    <property type="entry name" value="Sin3-like"/>
</dbReference>
<dbReference type="AlphaFoldDB" id="E4Y8C3"/>
<dbReference type="GO" id="GO:0000122">
    <property type="term" value="P:negative regulation of transcription by RNA polymerase II"/>
    <property type="evidence" value="ECO:0007669"/>
    <property type="project" value="TreeGrafter"/>
</dbReference>
<evidence type="ECO:0000259" key="9">
    <source>
        <dbReference type="SMART" id="SM00761"/>
    </source>
</evidence>
<dbReference type="InterPro" id="IPR036600">
    <property type="entry name" value="PAH_sf"/>
</dbReference>
<keyword evidence="4" id="KW-0805">Transcription regulation</keyword>